<accession>A0AAW7X5J5</accession>
<keyword evidence="1" id="KW-1133">Transmembrane helix</keyword>
<feature type="transmembrane region" description="Helical" evidence="1">
    <location>
        <begin position="12"/>
        <end position="32"/>
    </location>
</feature>
<dbReference type="AlphaFoldDB" id="A0AAW7X5J5"/>
<evidence type="ECO:0000313" key="3">
    <source>
        <dbReference type="Proteomes" id="UP001169760"/>
    </source>
</evidence>
<name>A0AAW7X5J5_9GAMM</name>
<keyword evidence="1" id="KW-0472">Membrane</keyword>
<keyword evidence="1" id="KW-0812">Transmembrane</keyword>
<dbReference type="RefSeq" id="WP_303492695.1">
    <property type="nucleotide sequence ID" value="NZ_JAUOPB010000006.1"/>
</dbReference>
<proteinExistence type="predicted"/>
<sequence length="224" mass="25900">MDLNMYSEVVAPILASLGGATVIVAAFAHFLGKVWTDRISKSNSARFNSELEALKARNTLALEEFKTKSSLSLKERESFAGISQEFYQQFFAKRIETYQSLLKIKNDYIAGMEEEFLTEELERWGDIYHSTYTSLRKLMIENQFYISNDLDRLFGELRTLASKYIKDADLVEAHYSNSETPPWENEHLYAVYNSFAKKTSGEMKQVFEQISFDVSKLRSRVEID</sequence>
<dbReference type="EMBL" id="JAUOPB010000006">
    <property type="protein sequence ID" value="MDO6422804.1"/>
    <property type="molecule type" value="Genomic_DNA"/>
</dbReference>
<comment type="caution">
    <text evidence="2">The sequence shown here is derived from an EMBL/GenBank/DDBJ whole genome shotgun (WGS) entry which is preliminary data.</text>
</comment>
<evidence type="ECO:0000313" key="2">
    <source>
        <dbReference type="EMBL" id="MDO6422804.1"/>
    </source>
</evidence>
<gene>
    <name evidence="2" type="ORF">Q4521_09980</name>
</gene>
<evidence type="ECO:0000256" key="1">
    <source>
        <dbReference type="SAM" id="Phobius"/>
    </source>
</evidence>
<reference evidence="2" key="1">
    <citation type="submission" date="2023-07" db="EMBL/GenBank/DDBJ databases">
        <title>Genome content predicts the carbon catabolic preferences of heterotrophic bacteria.</title>
        <authorList>
            <person name="Gralka M."/>
        </authorList>
    </citation>
    <scope>NUCLEOTIDE SEQUENCE</scope>
    <source>
        <strain evidence="2">I3M17_2</strain>
    </source>
</reference>
<dbReference type="Proteomes" id="UP001169760">
    <property type="component" value="Unassembled WGS sequence"/>
</dbReference>
<protein>
    <submittedName>
        <fullName evidence="2">Uncharacterized protein</fullName>
    </submittedName>
</protein>
<organism evidence="2 3">
    <name type="scientific">Saccharophagus degradans</name>
    <dbReference type="NCBI Taxonomy" id="86304"/>
    <lineage>
        <taxon>Bacteria</taxon>
        <taxon>Pseudomonadati</taxon>
        <taxon>Pseudomonadota</taxon>
        <taxon>Gammaproteobacteria</taxon>
        <taxon>Cellvibrionales</taxon>
        <taxon>Cellvibrionaceae</taxon>
        <taxon>Saccharophagus</taxon>
    </lineage>
</organism>